<dbReference type="AlphaFoldDB" id="A0AAV1ZDP3"/>
<dbReference type="Pfam" id="PF20985">
    <property type="entry name" value="Legum_prodom"/>
    <property type="match status" value="1"/>
</dbReference>
<evidence type="ECO:0000256" key="2">
    <source>
        <dbReference type="ARBA" id="ARBA00009941"/>
    </source>
</evidence>
<dbReference type="Pfam" id="PF01650">
    <property type="entry name" value="Peptidase_C13"/>
    <property type="match status" value="1"/>
</dbReference>
<proteinExistence type="inferred from homology"/>
<dbReference type="InterPro" id="IPR001096">
    <property type="entry name" value="Peptidase_C13"/>
</dbReference>
<evidence type="ECO:0000313" key="11">
    <source>
        <dbReference type="EMBL" id="CAL1269209.1"/>
    </source>
</evidence>
<dbReference type="PANTHER" id="PTHR12000">
    <property type="entry name" value="HEMOGLOBINASE FAMILY MEMBER"/>
    <property type="match status" value="1"/>
</dbReference>
<keyword evidence="7" id="KW-0788">Thiol protease</keyword>
<reference evidence="11 12" key="1">
    <citation type="submission" date="2024-04" db="EMBL/GenBank/DDBJ databases">
        <authorList>
            <person name="Rising A."/>
            <person name="Reimegard J."/>
            <person name="Sonavane S."/>
            <person name="Akerstrom W."/>
            <person name="Nylinder S."/>
            <person name="Hedman E."/>
            <person name="Kallberg Y."/>
        </authorList>
    </citation>
    <scope>NUCLEOTIDE SEQUENCE [LARGE SCALE GENOMIC DNA]</scope>
</reference>
<dbReference type="GO" id="GO:0004197">
    <property type="term" value="F:cysteine-type endopeptidase activity"/>
    <property type="evidence" value="ECO:0007669"/>
    <property type="project" value="UniProtKB-EC"/>
</dbReference>
<dbReference type="FunFam" id="3.40.50.1460:FF:000006">
    <property type="entry name" value="Legumain"/>
    <property type="match status" value="1"/>
</dbReference>
<evidence type="ECO:0000259" key="10">
    <source>
        <dbReference type="Pfam" id="PF20985"/>
    </source>
</evidence>
<dbReference type="GO" id="GO:0005773">
    <property type="term" value="C:vacuole"/>
    <property type="evidence" value="ECO:0007669"/>
    <property type="project" value="GOC"/>
</dbReference>
<dbReference type="Gene3D" id="3.40.50.1460">
    <property type="match status" value="1"/>
</dbReference>
<dbReference type="PRINTS" id="PR00776">
    <property type="entry name" value="HEMOGLOBNASE"/>
</dbReference>
<evidence type="ECO:0000256" key="9">
    <source>
        <dbReference type="SAM" id="SignalP"/>
    </source>
</evidence>
<comment type="caution">
    <text evidence="11">The sequence shown here is derived from an EMBL/GenBank/DDBJ whole genome shotgun (WGS) entry which is preliminary data.</text>
</comment>
<keyword evidence="12" id="KW-1185">Reference proteome</keyword>
<evidence type="ECO:0000256" key="4">
    <source>
        <dbReference type="ARBA" id="ARBA00022670"/>
    </source>
</evidence>
<dbReference type="PIRSF" id="PIRSF500139">
    <property type="entry name" value="AE"/>
    <property type="match status" value="1"/>
</dbReference>
<feature type="domain" description="Legumain prodomain" evidence="10">
    <location>
        <begin position="339"/>
        <end position="433"/>
    </location>
</feature>
<accession>A0AAV1ZDP3</accession>
<evidence type="ECO:0000256" key="1">
    <source>
        <dbReference type="ARBA" id="ARBA00000810"/>
    </source>
</evidence>
<dbReference type="InterPro" id="IPR043577">
    <property type="entry name" value="AE"/>
</dbReference>
<name>A0AAV1ZDP3_9ARAC</name>
<dbReference type="PANTHER" id="PTHR12000:SF42">
    <property type="entry name" value="LEGUMAIN"/>
    <property type="match status" value="1"/>
</dbReference>
<keyword evidence="5 9" id="KW-0732">Signal</keyword>
<evidence type="ECO:0000256" key="6">
    <source>
        <dbReference type="ARBA" id="ARBA00022801"/>
    </source>
</evidence>
<keyword evidence="4" id="KW-0645">Protease</keyword>
<evidence type="ECO:0000313" key="12">
    <source>
        <dbReference type="Proteomes" id="UP001497382"/>
    </source>
</evidence>
<evidence type="ECO:0000256" key="7">
    <source>
        <dbReference type="ARBA" id="ARBA00022807"/>
    </source>
</evidence>
<gene>
    <name evidence="11" type="ORF">LARSCL_LOCUS4619</name>
</gene>
<feature type="chain" id="PRO_5043841829" description="legumain" evidence="9">
    <location>
        <begin position="21"/>
        <end position="442"/>
    </location>
</feature>
<feature type="signal peptide" evidence="9">
    <location>
        <begin position="1"/>
        <end position="20"/>
    </location>
</feature>
<dbReference type="EC" id="3.4.22.34" evidence="3"/>
<sequence length="442" mass="50332">MDFRCAAVLLVVTFVTTTSAFSKIPKYLENPAADGKLWAVLVAGSDTWDNYRHQADICHSYQILKNHGIPDDRIIVLMKDDIAYNEQNPTKGVVINHPKGKDVYKGVPKDYTGEAVTPKNFLAVLKGDKKAVAGVGSGRVLESGPNDHVFVYFADHGAPGIIAFPEDELSSTDLNEAIKYMHQKKMYGKMVFYIEACESGSMFDGLLPKNINVYATTAANPDESSYAIYFDDERETFLGDSYSVHWMEDSDKEVLTKETLQQQFKIVKKETTESHVQEYGDLSIAQMLVSEFQGRKNAEPIVLPDVERDSIRSRDVPIEIVRRKFLKANSEEEQSALLKKLNKMYRNRQFLKDTVSHIVTEVFNDEEQQRDVMENRQKMRNLQCYDTIRAHFNEECFRLSKNAYALDFMYVLVNLCEKGVQPHSIMAAMDRVCIHPPTYGIL</sequence>
<keyword evidence="6" id="KW-0378">Hydrolase</keyword>
<feature type="active site" description="Nucleophile" evidence="8">
    <location>
        <position position="197"/>
    </location>
</feature>
<dbReference type="GO" id="GO:0051603">
    <property type="term" value="P:proteolysis involved in protein catabolic process"/>
    <property type="evidence" value="ECO:0007669"/>
    <property type="project" value="InterPro"/>
</dbReference>
<dbReference type="GO" id="GO:0006624">
    <property type="term" value="P:vacuolar protein processing"/>
    <property type="evidence" value="ECO:0007669"/>
    <property type="project" value="TreeGrafter"/>
</dbReference>
<feature type="active site" evidence="8">
    <location>
        <position position="156"/>
    </location>
</feature>
<dbReference type="CDD" id="cd21115">
    <property type="entry name" value="legumain_C"/>
    <property type="match status" value="1"/>
</dbReference>
<evidence type="ECO:0000256" key="8">
    <source>
        <dbReference type="PIRSR" id="PIRSR019663-1"/>
    </source>
</evidence>
<dbReference type="InterPro" id="IPR046427">
    <property type="entry name" value="Legumain_prodom_sf"/>
</dbReference>
<evidence type="ECO:0000256" key="5">
    <source>
        <dbReference type="ARBA" id="ARBA00022729"/>
    </source>
</evidence>
<dbReference type="FunFam" id="1.10.132.130:FF:000001">
    <property type="entry name" value="Vacuolar-processing enzyme beta-isozyme"/>
    <property type="match status" value="1"/>
</dbReference>
<dbReference type="InterPro" id="IPR048501">
    <property type="entry name" value="Legum_prodom"/>
</dbReference>
<dbReference type="EMBL" id="CAXIEN010000039">
    <property type="protein sequence ID" value="CAL1269209.1"/>
    <property type="molecule type" value="Genomic_DNA"/>
</dbReference>
<dbReference type="Gene3D" id="1.10.132.130">
    <property type="match status" value="1"/>
</dbReference>
<dbReference type="PIRSF" id="PIRSF019663">
    <property type="entry name" value="Legumain"/>
    <property type="match status" value="1"/>
</dbReference>
<organism evidence="11 12">
    <name type="scientific">Larinioides sclopetarius</name>
    <dbReference type="NCBI Taxonomy" id="280406"/>
    <lineage>
        <taxon>Eukaryota</taxon>
        <taxon>Metazoa</taxon>
        <taxon>Ecdysozoa</taxon>
        <taxon>Arthropoda</taxon>
        <taxon>Chelicerata</taxon>
        <taxon>Arachnida</taxon>
        <taxon>Araneae</taxon>
        <taxon>Araneomorphae</taxon>
        <taxon>Entelegynae</taxon>
        <taxon>Araneoidea</taxon>
        <taxon>Araneidae</taxon>
        <taxon>Larinioides</taxon>
    </lineage>
</organism>
<evidence type="ECO:0000256" key="3">
    <source>
        <dbReference type="ARBA" id="ARBA00012628"/>
    </source>
</evidence>
<protein>
    <recommendedName>
        <fullName evidence="3">legumain</fullName>
        <ecNumber evidence="3">3.4.22.34</ecNumber>
    </recommendedName>
</protein>
<comment type="similarity">
    <text evidence="2">Belongs to the peptidase C13 family.</text>
</comment>
<dbReference type="Proteomes" id="UP001497382">
    <property type="component" value="Unassembled WGS sequence"/>
</dbReference>
<comment type="catalytic activity">
    <reaction evidence="1">
        <text>Hydrolysis of proteins and small molecule substrates at -Asn-|-Xaa- bonds.</text>
        <dbReference type="EC" id="3.4.22.34"/>
    </reaction>
</comment>